<comment type="caution">
    <text evidence="7">The sequence shown here is derived from an EMBL/GenBank/DDBJ whole genome shotgun (WGS) entry which is preliminary data.</text>
</comment>
<keyword evidence="4 6" id="KW-0998">Cell outer membrane</keyword>
<dbReference type="GO" id="GO:0009279">
    <property type="term" value="C:cell outer membrane"/>
    <property type="evidence" value="ECO:0007669"/>
    <property type="project" value="UniProtKB-SubCell"/>
</dbReference>
<comment type="function">
    <text evidence="6">Together with LptD, is involved in the assembly of lipopolysaccharide (LPS) at the surface of the outer membrane. Required for the proper assembly of LptD. Binds LPS and may serve as the LPS recognition site at the outer membrane.</text>
</comment>
<dbReference type="RefSeq" id="WP_163112173.1">
    <property type="nucleotide sequence ID" value="NZ_JAAAWP010000007.1"/>
</dbReference>
<evidence type="ECO:0000256" key="3">
    <source>
        <dbReference type="ARBA" id="ARBA00023139"/>
    </source>
</evidence>
<evidence type="ECO:0000313" key="8">
    <source>
        <dbReference type="Proteomes" id="UP000478837"/>
    </source>
</evidence>
<dbReference type="Gene3D" id="3.30.160.150">
    <property type="entry name" value="Lipoprotein like domain"/>
    <property type="match status" value="1"/>
</dbReference>
<dbReference type="Pfam" id="PF04390">
    <property type="entry name" value="LptE"/>
    <property type="match status" value="1"/>
</dbReference>
<evidence type="ECO:0000256" key="1">
    <source>
        <dbReference type="ARBA" id="ARBA00022729"/>
    </source>
</evidence>
<proteinExistence type="inferred from homology"/>
<dbReference type="GO" id="GO:0001530">
    <property type="term" value="F:lipopolysaccharide binding"/>
    <property type="evidence" value="ECO:0007669"/>
    <property type="project" value="TreeGrafter"/>
</dbReference>
<keyword evidence="5 6" id="KW-0449">Lipoprotein</keyword>
<organism evidence="7 8">
    <name type="scientific">Alteromonas hispanica</name>
    <dbReference type="NCBI Taxonomy" id="315421"/>
    <lineage>
        <taxon>Bacteria</taxon>
        <taxon>Pseudomonadati</taxon>
        <taxon>Pseudomonadota</taxon>
        <taxon>Gammaproteobacteria</taxon>
        <taxon>Alteromonadales</taxon>
        <taxon>Alteromonadaceae</taxon>
        <taxon>Alteromonas/Salinimonas group</taxon>
        <taxon>Alteromonas</taxon>
    </lineage>
</organism>
<sequence length="174" mass="19144">MNALLKVIGIATLVGVLSSCGFHLRGAPSLPENVNTVVIESARAHAPLARALDSRLNIYGLASASGEGAKQTSENINIYLLPEKLDRQLLSVYPSGQVAEYDLIYVVRYRVSFPNKQPLMAQFEVVRDYQDDPDQVLAKSRELDLMLDEMRAEAADIIIRRLSSQAVAALDESE</sequence>
<dbReference type="PANTHER" id="PTHR38098:SF1">
    <property type="entry name" value="LPS-ASSEMBLY LIPOPROTEIN LPTE"/>
    <property type="match status" value="1"/>
</dbReference>
<comment type="subcellular location">
    <subcellularLocation>
        <location evidence="6">Cell outer membrane</location>
        <topology evidence="6">Lipid-anchor</topology>
    </subcellularLocation>
</comment>
<dbReference type="InterPro" id="IPR007485">
    <property type="entry name" value="LPS_assembly_LptE"/>
</dbReference>
<protein>
    <recommendedName>
        <fullName evidence="6">LPS-assembly lipoprotein LptE</fullName>
    </recommendedName>
</protein>
<dbReference type="HAMAP" id="MF_01186">
    <property type="entry name" value="LPS_assembly_LptE"/>
    <property type="match status" value="1"/>
</dbReference>
<dbReference type="GO" id="GO:0043165">
    <property type="term" value="P:Gram-negative-bacterium-type cell outer membrane assembly"/>
    <property type="evidence" value="ECO:0007669"/>
    <property type="project" value="UniProtKB-UniRule"/>
</dbReference>
<dbReference type="GO" id="GO:1990351">
    <property type="term" value="C:transporter complex"/>
    <property type="evidence" value="ECO:0007669"/>
    <property type="project" value="TreeGrafter"/>
</dbReference>
<name>A0A6L9MVY7_9ALTE</name>
<evidence type="ECO:0000256" key="6">
    <source>
        <dbReference type="HAMAP-Rule" id="MF_01186"/>
    </source>
</evidence>
<dbReference type="PROSITE" id="PS51257">
    <property type="entry name" value="PROKAR_LIPOPROTEIN"/>
    <property type="match status" value="1"/>
</dbReference>
<keyword evidence="3 6" id="KW-0564">Palmitate</keyword>
<comment type="similarity">
    <text evidence="6">Belongs to the LptE lipoprotein family.</text>
</comment>
<evidence type="ECO:0000256" key="2">
    <source>
        <dbReference type="ARBA" id="ARBA00023136"/>
    </source>
</evidence>
<dbReference type="PANTHER" id="PTHR38098">
    <property type="entry name" value="LPS-ASSEMBLY LIPOPROTEIN LPTE"/>
    <property type="match status" value="1"/>
</dbReference>
<comment type="subunit">
    <text evidence="6">Component of the lipopolysaccharide transport and assembly complex. Interacts with LptD.</text>
</comment>
<evidence type="ECO:0000313" key="7">
    <source>
        <dbReference type="EMBL" id="NDW22382.1"/>
    </source>
</evidence>
<dbReference type="Proteomes" id="UP000478837">
    <property type="component" value="Unassembled WGS sequence"/>
</dbReference>
<keyword evidence="2 6" id="KW-0472">Membrane</keyword>
<reference evidence="7 8" key="1">
    <citation type="submission" date="2020-01" db="EMBL/GenBank/DDBJ databases">
        <title>Genomes of bacteria type strains.</title>
        <authorList>
            <person name="Chen J."/>
            <person name="Zhu S."/>
            <person name="Yang J."/>
        </authorList>
    </citation>
    <scope>NUCLEOTIDE SEQUENCE [LARGE SCALE GENOMIC DNA]</scope>
    <source>
        <strain evidence="7 8">LMG 22958</strain>
    </source>
</reference>
<keyword evidence="1 6" id="KW-0732">Signal</keyword>
<evidence type="ECO:0000256" key="5">
    <source>
        <dbReference type="ARBA" id="ARBA00023288"/>
    </source>
</evidence>
<dbReference type="EMBL" id="JAAAWP010000007">
    <property type="protein sequence ID" value="NDW22382.1"/>
    <property type="molecule type" value="Genomic_DNA"/>
</dbReference>
<accession>A0A6L9MVY7</accession>
<keyword evidence="8" id="KW-1185">Reference proteome</keyword>
<dbReference type="AlphaFoldDB" id="A0A6L9MVY7"/>
<evidence type="ECO:0000256" key="4">
    <source>
        <dbReference type="ARBA" id="ARBA00023237"/>
    </source>
</evidence>
<gene>
    <name evidence="6" type="primary">lptE</name>
    <name evidence="7" type="ORF">GTW09_12680</name>
</gene>
<dbReference type="GO" id="GO:0015920">
    <property type="term" value="P:lipopolysaccharide transport"/>
    <property type="evidence" value="ECO:0007669"/>
    <property type="project" value="TreeGrafter"/>
</dbReference>